<accession>A0A9Q9PC64</accession>
<dbReference type="AlphaFoldDB" id="A0A9Q9PC64"/>
<dbReference type="EMBL" id="LR026976">
    <property type="protein sequence ID" value="VCT93306.1"/>
    <property type="molecule type" value="Genomic_DNA"/>
</dbReference>
<protein>
    <submittedName>
        <fullName evidence="1">Uncharacterized protein</fullName>
    </submittedName>
</protein>
<evidence type="ECO:0000313" key="1">
    <source>
        <dbReference type="EMBL" id="VCT93306.1"/>
    </source>
</evidence>
<geneLocation type="plasmid" evidence="1">
    <name>p576</name>
</geneLocation>
<reference evidence="1" key="1">
    <citation type="submission" date="2018-10" db="EMBL/GenBank/DDBJ databases">
        <authorList>
            <person name="Singh K. P."/>
            <person name="Ramachandran G."/>
            <person name="Val-Calvo J."/>
            <person name="Meijer J.J. W."/>
            <person name="Miguel-Arribas A."/>
            <person name="Gago Cordoba C."/>
        </authorList>
    </citation>
    <scope>NUCLEOTIDE SEQUENCE</scope>
    <source>
        <strain evidence="1">1</strain>
        <plasmid evidence="1">p576</plasmid>
    </source>
</reference>
<keyword evidence="1" id="KW-0614">Plasmid</keyword>
<organism evidence="1">
    <name type="scientific">Bacillus pumilus</name>
    <name type="common">Bacillus mesentericus</name>
    <dbReference type="NCBI Taxonomy" id="1408"/>
    <lineage>
        <taxon>Bacteria</taxon>
        <taxon>Bacillati</taxon>
        <taxon>Bacillota</taxon>
        <taxon>Bacilli</taxon>
        <taxon>Bacillales</taxon>
        <taxon>Bacillaceae</taxon>
        <taxon>Bacillus</taxon>
    </lineage>
</organism>
<sequence length="24" mass="2805">MCRPDILIMLLPHIIFNLSHLSLD</sequence>
<gene>
    <name evidence="1" type="primary">p21c</name>
    <name evidence="1" type="ORF">SBRMV_021</name>
</gene>
<name>A0A9Q9PC64_BACPU</name>
<proteinExistence type="predicted"/>